<keyword evidence="1 3" id="KW-0378">Hydrolase</keyword>
<evidence type="ECO:0000313" key="3">
    <source>
        <dbReference type="EMBL" id="MFD3003657.1"/>
    </source>
</evidence>
<feature type="domain" description="Isochorismatase-like" evidence="2">
    <location>
        <begin position="4"/>
        <end position="145"/>
    </location>
</feature>
<evidence type="ECO:0000313" key="4">
    <source>
        <dbReference type="Proteomes" id="UP001597641"/>
    </source>
</evidence>
<dbReference type="Proteomes" id="UP001597641">
    <property type="component" value="Unassembled WGS sequence"/>
</dbReference>
<dbReference type="SUPFAM" id="SSF52499">
    <property type="entry name" value="Isochorismatase-like hydrolases"/>
    <property type="match status" value="1"/>
</dbReference>
<dbReference type="EC" id="3.-.-.-" evidence="3"/>
<reference evidence="4" key="1">
    <citation type="journal article" date="2019" name="Int. J. Syst. Evol. Microbiol.">
        <title>The Global Catalogue of Microorganisms (GCM) 10K type strain sequencing project: providing services to taxonomists for standard genome sequencing and annotation.</title>
        <authorList>
            <consortium name="The Broad Institute Genomics Platform"/>
            <consortium name="The Broad Institute Genome Sequencing Center for Infectious Disease"/>
            <person name="Wu L."/>
            <person name="Ma J."/>
        </authorList>
    </citation>
    <scope>NUCLEOTIDE SEQUENCE [LARGE SCALE GENOMIC DNA]</scope>
    <source>
        <strain evidence="4">KCTC 23984</strain>
    </source>
</reference>
<gene>
    <name evidence="3" type="ORF">ACFS7Z_25090</name>
</gene>
<dbReference type="Pfam" id="PF00857">
    <property type="entry name" value="Isochorismatase"/>
    <property type="match status" value="1"/>
</dbReference>
<dbReference type="GO" id="GO:0016787">
    <property type="term" value="F:hydrolase activity"/>
    <property type="evidence" value="ECO:0007669"/>
    <property type="project" value="UniProtKB-KW"/>
</dbReference>
<dbReference type="InterPro" id="IPR036380">
    <property type="entry name" value="Isochorismatase-like_sf"/>
</dbReference>
<keyword evidence="4" id="KW-1185">Reference proteome</keyword>
<dbReference type="RefSeq" id="WP_377491472.1">
    <property type="nucleotide sequence ID" value="NZ_JBHUOX010000036.1"/>
</dbReference>
<dbReference type="InterPro" id="IPR050272">
    <property type="entry name" value="Isochorismatase-like_hydrls"/>
</dbReference>
<dbReference type="PANTHER" id="PTHR43540:SF14">
    <property type="entry name" value="ISOCHORISMATASE"/>
    <property type="match status" value="1"/>
</dbReference>
<proteinExistence type="predicted"/>
<accession>A0ABW6C389</accession>
<comment type="caution">
    <text evidence="3">The sequence shown here is derived from an EMBL/GenBank/DDBJ whole genome shotgun (WGS) entry which is preliminary data.</text>
</comment>
<sequence length="174" mass="19448">MKKAALLVIDMQVGALQLSNPRFHALDGVIERLEKLIGRGRDKGVLICYAQHHNPDGFPTYGSSEWEIIPQIGPESQDIVVQKTTPDVFLNTALHEQLQEKNIGKLIIAGIQTADCIDTSCRRAFSLGYEVVLVKDGHTTFDSQNLRAEQIIAHHNQIMANWFGQVIESEKVVF</sequence>
<protein>
    <submittedName>
        <fullName evidence="3">Cysteine hydrolase family protein</fullName>
        <ecNumber evidence="3">3.-.-.-</ecNumber>
    </submittedName>
</protein>
<organism evidence="3 4">
    <name type="scientific">Pontibacter toksunensis</name>
    <dbReference type="NCBI Taxonomy" id="1332631"/>
    <lineage>
        <taxon>Bacteria</taxon>
        <taxon>Pseudomonadati</taxon>
        <taxon>Bacteroidota</taxon>
        <taxon>Cytophagia</taxon>
        <taxon>Cytophagales</taxon>
        <taxon>Hymenobacteraceae</taxon>
        <taxon>Pontibacter</taxon>
    </lineage>
</organism>
<dbReference type="Gene3D" id="3.40.50.850">
    <property type="entry name" value="Isochorismatase-like"/>
    <property type="match status" value="1"/>
</dbReference>
<dbReference type="InterPro" id="IPR000868">
    <property type="entry name" value="Isochorismatase-like_dom"/>
</dbReference>
<dbReference type="CDD" id="cd01014">
    <property type="entry name" value="nicotinamidase_related"/>
    <property type="match status" value="1"/>
</dbReference>
<dbReference type="PANTHER" id="PTHR43540">
    <property type="entry name" value="PEROXYUREIDOACRYLATE/UREIDOACRYLATE AMIDOHYDROLASE-RELATED"/>
    <property type="match status" value="1"/>
</dbReference>
<name>A0ABW6C389_9BACT</name>
<evidence type="ECO:0000259" key="2">
    <source>
        <dbReference type="Pfam" id="PF00857"/>
    </source>
</evidence>
<dbReference type="EMBL" id="JBHUOX010000036">
    <property type="protein sequence ID" value="MFD3003657.1"/>
    <property type="molecule type" value="Genomic_DNA"/>
</dbReference>
<evidence type="ECO:0000256" key="1">
    <source>
        <dbReference type="ARBA" id="ARBA00022801"/>
    </source>
</evidence>